<evidence type="ECO:0000313" key="2">
    <source>
        <dbReference type="Proteomes" id="UP001374535"/>
    </source>
</evidence>
<dbReference type="AlphaFoldDB" id="A0AAQ3MSQ3"/>
<name>A0AAQ3MSQ3_VIGMU</name>
<dbReference type="EMBL" id="CP144692">
    <property type="protein sequence ID" value="WVY96954.1"/>
    <property type="molecule type" value="Genomic_DNA"/>
</dbReference>
<reference evidence="1 2" key="1">
    <citation type="journal article" date="2023" name="Life. Sci Alliance">
        <title>Evolutionary insights into 3D genome organization and epigenetic landscape of Vigna mungo.</title>
        <authorList>
            <person name="Junaid A."/>
            <person name="Singh B."/>
            <person name="Bhatia S."/>
        </authorList>
    </citation>
    <scope>NUCLEOTIDE SEQUENCE [LARGE SCALE GENOMIC DNA]</scope>
    <source>
        <strain evidence="1">Urdbean</strain>
    </source>
</reference>
<keyword evidence="2" id="KW-1185">Reference proteome</keyword>
<sequence length="118" mass="13529">MWSREKNWQQSPVGRDSERHEHEAVMVIVPIASVGFAGFGVGECYEFGCGNERWACGTRFNFEAFCLASRWKNGVSNRFLHEMDNSYTYVTQGRMSNCISSYLRLNAWISSGFLAWPL</sequence>
<gene>
    <name evidence="1" type="ORF">V8G54_029105</name>
</gene>
<protein>
    <submittedName>
        <fullName evidence="1">Uncharacterized protein</fullName>
    </submittedName>
</protein>
<accession>A0AAQ3MSQ3</accession>
<organism evidence="1 2">
    <name type="scientific">Vigna mungo</name>
    <name type="common">Black gram</name>
    <name type="synonym">Phaseolus mungo</name>
    <dbReference type="NCBI Taxonomy" id="3915"/>
    <lineage>
        <taxon>Eukaryota</taxon>
        <taxon>Viridiplantae</taxon>
        <taxon>Streptophyta</taxon>
        <taxon>Embryophyta</taxon>
        <taxon>Tracheophyta</taxon>
        <taxon>Spermatophyta</taxon>
        <taxon>Magnoliopsida</taxon>
        <taxon>eudicotyledons</taxon>
        <taxon>Gunneridae</taxon>
        <taxon>Pentapetalae</taxon>
        <taxon>rosids</taxon>
        <taxon>fabids</taxon>
        <taxon>Fabales</taxon>
        <taxon>Fabaceae</taxon>
        <taxon>Papilionoideae</taxon>
        <taxon>50 kb inversion clade</taxon>
        <taxon>NPAAA clade</taxon>
        <taxon>indigoferoid/millettioid clade</taxon>
        <taxon>Phaseoleae</taxon>
        <taxon>Vigna</taxon>
    </lineage>
</organism>
<proteinExistence type="predicted"/>
<evidence type="ECO:0000313" key="1">
    <source>
        <dbReference type="EMBL" id="WVY96954.1"/>
    </source>
</evidence>
<dbReference type="Proteomes" id="UP001374535">
    <property type="component" value="Chromosome 9"/>
</dbReference>